<name>A0A8J3V2F9_9ACTN</name>
<evidence type="ECO:0000256" key="1">
    <source>
        <dbReference type="SAM" id="MobiDB-lite"/>
    </source>
</evidence>
<protein>
    <submittedName>
        <fullName evidence="2">Uncharacterized protein</fullName>
    </submittedName>
</protein>
<reference evidence="2" key="1">
    <citation type="submission" date="2021-01" db="EMBL/GenBank/DDBJ databases">
        <title>Whole genome shotgun sequence of Planotetraspora thailandica NBRC 104271.</title>
        <authorList>
            <person name="Komaki H."/>
            <person name="Tamura T."/>
        </authorList>
    </citation>
    <scope>NUCLEOTIDE SEQUENCE</scope>
    <source>
        <strain evidence="2">NBRC 104271</strain>
    </source>
</reference>
<evidence type="ECO:0000313" key="3">
    <source>
        <dbReference type="Proteomes" id="UP000605992"/>
    </source>
</evidence>
<dbReference type="EMBL" id="BOOR01000017">
    <property type="protein sequence ID" value="GII54297.1"/>
    <property type="molecule type" value="Genomic_DNA"/>
</dbReference>
<accession>A0A8J3V2F9</accession>
<comment type="caution">
    <text evidence="2">The sequence shown here is derived from an EMBL/GenBank/DDBJ whole genome shotgun (WGS) entry which is preliminary data.</text>
</comment>
<feature type="region of interest" description="Disordered" evidence="1">
    <location>
        <begin position="1"/>
        <end position="26"/>
    </location>
</feature>
<evidence type="ECO:0000313" key="2">
    <source>
        <dbReference type="EMBL" id="GII54297.1"/>
    </source>
</evidence>
<dbReference type="Proteomes" id="UP000605992">
    <property type="component" value="Unassembled WGS sequence"/>
</dbReference>
<gene>
    <name evidence="2" type="ORF">Pth03_26860</name>
</gene>
<feature type="compositionally biased region" description="Basic and acidic residues" evidence="1">
    <location>
        <begin position="1"/>
        <end position="13"/>
    </location>
</feature>
<sequence>MVMRQLDSHETKHVMTQGHSEDSSAAGSMSSALTSISIAFLLFRRLVTTAPVTWGSVRW</sequence>
<proteinExistence type="predicted"/>
<organism evidence="2 3">
    <name type="scientific">Planotetraspora thailandica</name>
    <dbReference type="NCBI Taxonomy" id="487172"/>
    <lineage>
        <taxon>Bacteria</taxon>
        <taxon>Bacillati</taxon>
        <taxon>Actinomycetota</taxon>
        <taxon>Actinomycetes</taxon>
        <taxon>Streptosporangiales</taxon>
        <taxon>Streptosporangiaceae</taxon>
        <taxon>Planotetraspora</taxon>
    </lineage>
</organism>
<dbReference type="AlphaFoldDB" id="A0A8J3V2F9"/>
<keyword evidence="3" id="KW-1185">Reference proteome</keyword>